<name>A0A1F7XWG2_9BACT</name>
<gene>
    <name evidence="1" type="ORF">A2771_02595</name>
</gene>
<dbReference type="AlphaFoldDB" id="A0A1F7XWG2"/>
<sequence length="137" mass="15687">MDNLIENQEPGVGLTLPLSEAELVPLSPDLYRRVTLRDVDPSLTQEQLIAESDHLTGLRPFNAYVKEFGVVYPPGVFGNKVPRKNYDPQIAIVFLNLPENWLEKLKDPVSYPQVKKSWETVQQVRKQLPLFIEESDK</sequence>
<dbReference type="EMBL" id="MGGD01000071">
    <property type="protein sequence ID" value="OGM19363.1"/>
    <property type="molecule type" value="Genomic_DNA"/>
</dbReference>
<organism evidence="1 2">
    <name type="scientific">Candidatus Woesebacteria bacterium RIFCSPHIGHO2_01_FULL_38_26b</name>
    <dbReference type="NCBI Taxonomy" id="1802491"/>
    <lineage>
        <taxon>Bacteria</taxon>
        <taxon>Candidatus Woeseibacteriota</taxon>
    </lineage>
</organism>
<protein>
    <submittedName>
        <fullName evidence="1">Uncharacterized protein</fullName>
    </submittedName>
</protein>
<dbReference type="Proteomes" id="UP000176741">
    <property type="component" value="Unassembled WGS sequence"/>
</dbReference>
<reference evidence="1 2" key="1">
    <citation type="journal article" date="2016" name="Nat. Commun.">
        <title>Thousands of microbial genomes shed light on interconnected biogeochemical processes in an aquifer system.</title>
        <authorList>
            <person name="Anantharaman K."/>
            <person name="Brown C.T."/>
            <person name="Hug L.A."/>
            <person name="Sharon I."/>
            <person name="Castelle C.J."/>
            <person name="Probst A.J."/>
            <person name="Thomas B.C."/>
            <person name="Singh A."/>
            <person name="Wilkins M.J."/>
            <person name="Karaoz U."/>
            <person name="Brodie E.L."/>
            <person name="Williams K.H."/>
            <person name="Hubbard S.S."/>
            <person name="Banfield J.F."/>
        </authorList>
    </citation>
    <scope>NUCLEOTIDE SEQUENCE [LARGE SCALE GENOMIC DNA]</scope>
</reference>
<evidence type="ECO:0000313" key="1">
    <source>
        <dbReference type="EMBL" id="OGM19363.1"/>
    </source>
</evidence>
<proteinExistence type="predicted"/>
<comment type="caution">
    <text evidence="1">The sequence shown here is derived from an EMBL/GenBank/DDBJ whole genome shotgun (WGS) entry which is preliminary data.</text>
</comment>
<accession>A0A1F7XWG2</accession>
<evidence type="ECO:0000313" key="2">
    <source>
        <dbReference type="Proteomes" id="UP000176741"/>
    </source>
</evidence>